<keyword evidence="5 8" id="KW-0347">Helicase</keyword>
<evidence type="ECO:0000259" key="11">
    <source>
        <dbReference type="PROSITE" id="PS51195"/>
    </source>
</evidence>
<keyword evidence="13" id="KW-1185">Reference proteome</keyword>
<dbReference type="InterPro" id="IPR027417">
    <property type="entry name" value="P-loop_NTPase"/>
</dbReference>
<comment type="similarity">
    <text evidence="8">Belongs to the DEAD box helicase family.</text>
</comment>
<dbReference type="PROSITE" id="PS51195">
    <property type="entry name" value="Q_MOTIF"/>
    <property type="match status" value="1"/>
</dbReference>
<dbReference type="GO" id="GO:0005524">
    <property type="term" value="F:ATP binding"/>
    <property type="evidence" value="ECO:0007669"/>
    <property type="project" value="UniProtKB-KW"/>
</dbReference>
<evidence type="ECO:0000256" key="4">
    <source>
        <dbReference type="ARBA" id="ARBA00022801"/>
    </source>
</evidence>
<dbReference type="CDD" id="cd18787">
    <property type="entry name" value="SF2_C_DEAD"/>
    <property type="match status" value="1"/>
</dbReference>
<dbReference type="GO" id="GO:0009409">
    <property type="term" value="P:response to cold"/>
    <property type="evidence" value="ECO:0007669"/>
    <property type="project" value="TreeGrafter"/>
</dbReference>
<keyword evidence="3 8" id="KW-0547">Nucleotide-binding</keyword>
<feature type="domain" description="Helicase ATP-binding" evidence="9">
    <location>
        <begin position="35"/>
        <end position="205"/>
    </location>
</feature>
<name>L0KXJ3_METHD</name>
<dbReference type="AlphaFoldDB" id="L0KXJ3"/>
<dbReference type="InterPro" id="IPR014014">
    <property type="entry name" value="RNA_helicase_DEAD_Q_motif"/>
</dbReference>
<sequence>MDKITFNDLNLSSDIKKAIEHMGFLHPTPIQIQAIPHILEGKDIIGQAETGTGKTAAFGIPALEMVDITQKRVQVLVLCPTRELANQVAEEINLLSRYKDIKVQSIYGGQSIERQIRTLKKGVHMVIGTPGRVMDHLQRNTLKLDNLKMLVLDEADKMLDMGFREDIEVILTRAPERRQTILFSATMPKPIMKLTTQYQHEPLLIKTQQKNINVPQIEQFYFNTKGRSKHDILCRVIDNYEMKSSLVFCNTKKGVDELVGTLRRRGYLADGLHGDMGQRQRDEVMSGFRNGTIETLVATDVASRGIDVKNIEAVFNYDIPQDTESYIHRIGRTGRAGKEGRAFTFAASREVYRIKNIQKYTNTVIRCKELPAIQ</sequence>
<dbReference type="GeneID" id="14406987"/>
<evidence type="ECO:0000256" key="6">
    <source>
        <dbReference type="ARBA" id="ARBA00022840"/>
    </source>
</evidence>
<dbReference type="EC" id="3.6.4.13" evidence="1"/>
<evidence type="ECO:0000313" key="12">
    <source>
        <dbReference type="EMBL" id="AGB49410.1"/>
    </source>
</evidence>
<dbReference type="PROSITE" id="PS00039">
    <property type="entry name" value="DEAD_ATP_HELICASE"/>
    <property type="match status" value="1"/>
</dbReference>
<dbReference type="InterPro" id="IPR011545">
    <property type="entry name" value="DEAD/DEAH_box_helicase_dom"/>
</dbReference>
<dbReference type="OrthoDB" id="4631at2157"/>
<evidence type="ECO:0000256" key="5">
    <source>
        <dbReference type="ARBA" id="ARBA00022806"/>
    </source>
</evidence>
<keyword evidence="4 8" id="KW-0378">Hydrolase</keyword>
<dbReference type="InterPro" id="IPR000629">
    <property type="entry name" value="RNA-helicase_DEAD-box_CS"/>
</dbReference>
<dbReference type="GO" id="GO:0003724">
    <property type="term" value="F:RNA helicase activity"/>
    <property type="evidence" value="ECO:0007669"/>
    <property type="project" value="UniProtKB-EC"/>
</dbReference>
<dbReference type="Proteomes" id="UP000010866">
    <property type="component" value="Chromosome"/>
</dbReference>
<dbReference type="SUPFAM" id="SSF52540">
    <property type="entry name" value="P-loop containing nucleoside triphosphate hydrolases"/>
    <property type="match status" value="2"/>
</dbReference>
<feature type="domain" description="Helicase C-terminal" evidence="10">
    <location>
        <begin position="216"/>
        <end position="374"/>
    </location>
</feature>
<dbReference type="EMBL" id="CP003362">
    <property type="protein sequence ID" value="AGB49410.1"/>
    <property type="molecule type" value="Genomic_DNA"/>
</dbReference>
<dbReference type="InterPro" id="IPR014001">
    <property type="entry name" value="Helicase_ATP-bd"/>
</dbReference>
<dbReference type="InterPro" id="IPR044742">
    <property type="entry name" value="DEAD/DEAH_RhlB"/>
</dbReference>
<dbReference type="PROSITE" id="PS51192">
    <property type="entry name" value="HELICASE_ATP_BIND_1"/>
    <property type="match status" value="1"/>
</dbReference>
<evidence type="ECO:0000256" key="3">
    <source>
        <dbReference type="ARBA" id="ARBA00022741"/>
    </source>
</evidence>
<organism evidence="12 13">
    <name type="scientific">Methanomethylovorans hollandica (strain DSM 15978 / NBRC 107637 / DMS1)</name>
    <dbReference type="NCBI Taxonomy" id="867904"/>
    <lineage>
        <taxon>Archaea</taxon>
        <taxon>Methanobacteriati</taxon>
        <taxon>Methanobacteriota</taxon>
        <taxon>Stenosarchaea group</taxon>
        <taxon>Methanomicrobia</taxon>
        <taxon>Methanosarcinales</taxon>
        <taxon>Methanosarcinaceae</taxon>
        <taxon>Methanomethylovorans</taxon>
    </lineage>
</organism>
<reference evidence="13" key="1">
    <citation type="submission" date="2012-02" db="EMBL/GenBank/DDBJ databases">
        <title>Complete sequence of chromosome of Methanomethylovorans hollandica DSM 15978.</title>
        <authorList>
            <person name="Lucas S."/>
            <person name="Copeland A."/>
            <person name="Lapidus A."/>
            <person name="Glavina del Rio T."/>
            <person name="Dalin E."/>
            <person name="Tice H."/>
            <person name="Bruce D."/>
            <person name="Goodwin L."/>
            <person name="Pitluck S."/>
            <person name="Peters L."/>
            <person name="Mikhailova N."/>
            <person name="Held B."/>
            <person name="Kyrpides N."/>
            <person name="Mavromatis K."/>
            <person name="Ivanova N."/>
            <person name="Brettin T."/>
            <person name="Detter J.C."/>
            <person name="Han C."/>
            <person name="Larimer F."/>
            <person name="Land M."/>
            <person name="Hauser L."/>
            <person name="Markowitz V."/>
            <person name="Cheng J.-F."/>
            <person name="Hugenholtz P."/>
            <person name="Woyke T."/>
            <person name="Wu D."/>
            <person name="Spring S."/>
            <person name="Schroeder M."/>
            <person name="Brambilla E."/>
            <person name="Klenk H.-P."/>
            <person name="Eisen J.A."/>
        </authorList>
    </citation>
    <scope>NUCLEOTIDE SEQUENCE [LARGE SCALE GENOMIC DNA]</scope>
    <source>
        <strain evidence="13">DSM 15978 / NBRC 107637 / DMS1</strain>
    </source>
</reference>
<evidence type="ECO:0000256" key="8">
    <source>
        <dbReference type="RuleBase" id="RU000492"/>
    </source>
</evidence>
<evidence type="ECO:0000259" key="10">
    <source>
        <dbReference type="PROSITE" id="PS51194"/>
    </source>
</evidence>
<dbReference type="Pfam" id="PF00270">
    <property type="entry name" value="DEAD"/>
    <property type="match status" value="1"/>
</dbReference>
<dbReference type="STRING" id="867904.Metho_1178"/>
<dbReference type="Pfam" id="PF00271">
    <property type="entry name" value="Helicase_C"/>
    <property type="match status" value="1"/>
</dbReference>
<dbReference type="SMART" id="SM00490">
    <property type="entry name" value="HELICc"/>
    <property type="match status" value="1"/>
</dbReference>
<feature type="short sequence motif" description="Q motif" evidence="7">
    <location>
        <begin position="4"/>
        <end position="32"/>
    </location>
</feature>
<dbReference type="GO" id="GO:0005829">
    <property type="term" value="C:cytosol"/>
    <property type="evidence" value="ECO:0007669"/>
    <property type="project" value="TreeGrafter"/>
</dbReference>
<gene>
    <name evidence="12" type="ordered locus">Metho_1178</name>
</gene>
<dbReference type="FunFam" id="3.40.50.300:FF:000108">
    <property type="entry name" value="ATP-dependent RNA helicase RhlE"/>
    <property type="match status" value="1"/>
</dbReference>
<dbReference type="GO" id="GO:0016787">
    <property type="term" value="F:hydrolase activity"/>
    <property type="evidence" value="ECO:0007669"/>
    <property type="project" value="UniProtKB-KW"/>
</dbReference>
<dbReference type="Gene3D" id="3.40.50.300">
    <property type="entry name" value="P-loop containing nucleotide triphosphate hydrolases"/>
    <property type="match status" value="2"/>
</dbReference>
<dbReference type="GO" id="GO:0140097">
    <property type="term" value="F:catalytic activity, acting on DNA"/>
    <property type="evidence" value="ECO:0007669"/>
    <property type="project" value="UniProtKB-ARBA"/>
</dbReference>
<protein>
    <recommendedName>
        <fullName evidence="1">RNA helicase</fullName>
        <ecNumber evidence="1">3.6.4.13</ecNumber>
    </recommendedName>
</protein>
<dbReference type="SMART" id="SM00487">
    <property type="entry name" value="DEXDc"/>
    <property type="match status" value="1"/>
</dbReference>
<evidence type="ECO:0000256" key="7">
    <source>
        <dbReference type="PROSITE-ProRule" id="PRU00552"/>
    </source>
</evidence>
<proteinExistence type="inferred from homology"/>
<accession>L0KXJ3</accession>
<evidence type="ECO:0000259" key="9">
    <source>
        <dbReference type="PROSITE" id="PS51192"/>
    </source>
</evidence>
<dbReference type="HOGENOM" id="CLU_003041_1_3_2"/>
<evidence type="ECO:0000256" key="2">
    <source>
        <dbReference type="ARBA" id="ARBA00022490"/>
    </source>
</evidence>
<keyword evidence="2" id="KW-0963">Cytoplasm</keyword>
<dbReference type="GO" id="GO:0033592">
    <property type="term" value="F:RNA strand annealing activity"/>
    <property type="evidence" value="ECO:0007669"/>
    <property type="project" value="TreeGrafter"/>
</dbReference>
<dbReference type="PROSITE" id="PS51194">
    <property type="entry name" value="HELICASE_CTER"/>
    <property type="match status" value="1"/>
</dbReference>
<dbReference type="KEGG" id="mhz:Metho_1178"/>
<dbReference type="PANTHER" id="PTHR47963">
    <property type="entry name" value="DEAD-BOX ATP-DEPENDENT RNA HELICASE 47, MITOCHONDRIAL"/>
    <property type="match status" value="1"/>
</dbReference>
<dbReference type="InterPro" id="IPR050547">
    <property type="entry name" value="DEAD_box_RNA_helicases"/>
</dbReference>
<dbReference type="GO" id="GO:0005840">
    <property type="term" value="C:ribosome"/>
    <property type="evidence" value="ECO:0007669"/>
    <property type="project" value="TreeGrafter"/>
</dbReference>
<keyword evidence="6 8" id="KW-0067">ATP-binding</keyword>
<dbReference type="PANTHER" id="PTHR47963:SF8">
    <property type="entry name" value="ATP-DEPENDENT RNA HELICASE DEAD"/>
    <property type="match status" value="1"/>
</dbReference>
<evidence type="ECO:0000313" key="13">
    <source>
        <dbReference type="Proteomes" id="UP000010866"/>
    </source>
</evidence>
<dbReference type="CDD" id="cd00268">
    <property type="entry name" value="DEADc"/>
    <property type="match status" value="1"/>
</dbReference>
<evidence type="ECO:0000256" key="1">
    <source>
        <dbReference type="ARBA" id="ARBA00012552"/>
    </source>
</evidence>
<dbReference type="InterPro" id="IPR001650">
    <property type="entry name" value="Helicase_C-like"/>
</dbReference>
<dbReference type="RefSeq" id="WP_015324576.1">
    <property type="nucleotide sequence ID" value="NC_019977.1"/>
</dbReference>
<feature type="domain" description="DEAD-box RNA helicase Q" evidence="11">
    <location>
        <begin position="4"/>
        <end position="32"/>
    </location>
</feature>